<sequence>MNMTSDVHVVGDENDDSFGSFLEDMDMFTPMGGGGTPNFLLQDDHESNTNSPTPFTISSAPVEVEIEQEQQEKSEPQLENEEKSSEEQKSEEDEVEENLLVEFPRSKQEEEEEDEDDDEENSLVQVSEDDDDDEEDPPTTSNSNSNTTSSNNGNTLVDTVRKGAVAVAGGTLTAVGLVMIPLPTPMGCVVAGSGMALLGTEFEAANRVMQQVQDSAVAARDRLIEHCESTIEDDRLVEDEIVVITAPAQPMEQPSQMDQPSPKEVEKEEEELIISVVNTDVYFEDETNDRRRRNGHKPAPPLEPNNHEKNKSMLSSYIYQPLQSTRQKIGLETRGFLATRVLPMLQKTKQMQQPNNNDDSDDNNQK</sequence>
<evidence type="ECO:0000313" key="3">
    <source>
        <dbReference type="Proteomes" id="UP001153069"/>
    </source>
</evidence>
<name>A0A9N8DQC7_9STRA</name>
<evidence type="ECO:0000256" key="1">
    <source>
        <dbReference type="SAM" id="MobiDB-lite"/>
    </source>
</evidence>
<feature type="region of interest" description="Disordered" evidence="1">
    <location>
        <begin position="28"/>
        <end position="156"/>
    </location>
</feature>
<dbReference type="InterPro" id="IPR019099">
    <property type="entry name" value="Uncharacterised_PGPGW_TM"/>
</dbReference>
<accession>A0A9N8DQC7</accession>
<feature type="compositionally biased region" description="Polar residues" evidence="1">
    <location>
        <begin position="48"/>
        <end position="59"/>
    </location>
</feature>
<comment type="caution">
    <text evidence="2">The sequence shown here is derived from an EMBL/GenBank/DDBJ whole genome shotgun (WGS) entry which is preliminary data.</text>
</comment>
<feature type="compositionally biased region" description="Acidic residues" evidence="1">
    <location>
        <begin position="89"/>
        <end position="99"/>
    </location>
</feature>
<keyword evidence="3" id="KW-1185">Reference proteome</keyword>
<reference evidence="2" key="1">
    <citation type="submission" date="2020-06" db="EMBL/GenBank/DDBJ databases">
        <authorList>
            <consortium name="Plant Systems Biology data submission"/>
        </authorList>
    </citation>
    <scope>NUCLEOTIDE SEQUENCE</scope>
    <source>
        <strain evidence="2">D6</strain>
    </source>
</reference>
<feature type="region of interest" description="Disordered" evidence="1">
    <location>
        <begin position="344"/>
        <end position="366"/>
    </location>
</feature>
<dbReference type="EMBL" id="CAICTM010000278">
    <property type="protein sequence ID" value="CAB9506797.1"/>
    <property type="molecule type" value="Genomic_DNA"/>
</dbReference>
<protein>
    <submittedName>
        <fullName evidence="2">Uncharacterized protein</fullName>
    </submittedName>
</protein>
<evidence type="ECO:0000313" key="2">
    <source>
        <dbReference type="EMBL" id="CAB9506797.1"/>
    </source>
</evidence>
<dbReference type="Proteomes" id="UP001153069">
    <property type="component" value="Unassembled WGS sequence"/>
</dbReference>
<proteinExistence type="predicted"/>
<feature type="compositionally biased region" description="Low complexity" evidence="1">
    <location>
        <begin position="139"/>
        <end position="155"/>
    </location>
</feature>
<organism evidence="2 3">
    <name type="scientific">Seminavis robusta</name>
    <dbReference type="NCBI Taxonomy" id="568900"/>
    <lineage>
        <taxon>Eukaryota</taxon>
        <taxon>Sar</taxon>
        <taxon>Stramenopiles</taxon>
        <taxon>Ochrophyta</taxon>
        <taxon>Bacillariophyta</taxon>
        <taxon>Bacillariophyceae</taxon>
        <taxon>Bacillariophycidae</taxon>
        <taxon>Naviculales</taxon>
        <taxon>Naviculaceae</taxon>
        <taxon>Seminavis</taxon>
    </lineage>
</organism>
<feature type="region of interest" description="Disordered" evidence="1">
    <location>
        <begin position="283"/>
        <end position="309"/>
    </location>
</feature>
<dbReference type="Pfam" id="PF09656">
    <property type="entry name" value="PGPGW"/>
    <property type="match status" value="1"/>
</dbReference>
<gene>
    <name evidence="2" type="ORF">SEMRO_279_G106810.1</name>
</gene>
<dbReference type="AlphaFoldDB" id="A0A9N8DQC7"/>
<feature type="compositionally biased region" description="Basic and acidic residues" evidence="1">
    <location>
        <begin position="70"/>
        <end position="88"/>
    </location>
</feature>
<feature type="compositionally biased region" description="Acidic residues" evidence="1">
    <location>
        <begin position="109"/>
        <end position="137"/>
    </location>
</feature>